<accession>A0AAD5KCV6</accession>
<protein>
    <submittedName>
        <fullName evidence="1">Uncharacterized protein</fullName>
    </submittedName>
</protein>
<comment type="caution">
    <text evidence="1">The sequence shown here is derived from an EMBL/GenBank/DDBJ whole genome shotgun (WGS) entry which is preliminary data.</text>
</comment>
<evidence type="ECO:0000313" key="2">
    <source>
        <dbReference type="Proteomes" id="UP001209540"/>
    </source>
</evidence>
<dbReference type="Proteomes" id="UP001209540">
    <property type="component" value="Unassembled WGS sequence"/>
</dbReference>
<name>A0AAD5KCV6_9FUNG</name>
<dbReference type="AlphaFoldDB" id="A0AAD5KCV6"/>
<proteinExistence type="predicted"/>
<reference evidence="1" key="2">
    <citation type="submission" date="2023-02" db="EMBL/GenBank/DDBJ databases">
        <authorList>
            <consortium name="DOE Joint Genome Institute"/>
            <person name="Mondo S.J."/>
            <person name="Chang Y."/>
            <person name="Wang Y."/>
            <person name="Ahrendt S."/>
            <person name="Andreopoulos W."/>
            <person name="Barry K."/>
            <person name="Beard J."/>
            <person name="Benny G.L."/>
            <person name="Blankenship S."/>
            <person name="Bonito G."/>
            <person name="Cuomo C."/>
            <person name="Desiro A."/>
            <person name="Gervers K.A."/>
            <person name="Hundley H."/>
            <person name="Kuo A."/>
            <person name="LaButti K."/>
            <person name="Lang B.F."/>
            <person name="Lipzen A."/>
            <person name="O'Donnell K."/>
            <person name="Pangilinan J."/>
            <person name="Reynolds N."/>
            <person name="Sandor L."/>
            <person name="Smith M.W."/>
            <person name="Tsang A."/>
            <person name="Grigoriev I.V."/>
            <person name="Stajich J.E."/>
            <person name="Spatafora J.W."/>
        </authorList>
    </citation>
    <scope>NUCLEOTIDE SEQUENCE</scope>
    <source>
        <strain evidence="1">RSA 2281</strain>
    </source>
</reference>
<keyword evidence="2" id="KW-1185">Reference proteome</keyword>
<organism evidence="1 2">
    <name type="scientific">Phascolomyces articulosus</name>
    <dbReference type="NCBI Taxonomy" id="60185"/>
    <lineage>
        <taxon>Eukaryota</taxon>
        <taxon>Fungi</taxon>
        <taxon>Fungi incertae sedis</taxon>
        <taxon>Mucoromycota</taxon>
        <taxon>Mucoromycotina</taxon>
        <taxon>Mucoromycetes</taxon>
        <taxon>Mucorales</taxon>
        <taxon>Lichtheimiaceae</taxon>
        <taxon>Phascolomyces</taxon>
    </lineage>
</organism>
<reference evidence="1" key="1">
    <citation type="journal article" date="2022" name="IScience">
        <title>Evolution of zygomycete secretomes and the origins of terrestrial fungal ecologies.</title>
        <authorList>
            <person name="Chang Y."/>
            <person name="Wang Y."/>
            <person name="Mondo S."/>
            <person name="Ahrendt S."/>
            <person name="Andreopoulos W."/>
            <person name="Barry K."/>
            <person name="Beard J."/>
            <person name="Benny G.L."/>
            <person name="Blankenship S."/>
            <person name="Bonito G."/>
            <person name="Cuomo C."/>
            <person name="Desiro A."/>
            <person name="Gervers K.A."/>
            <person name="Hundley H."/>
            <person name="Kuo A."/>
            <person name="LaButti K."/>
            <person name="Lang B.F."/>
            <person name="Lipzen A."/>
            <person name="O'Donnell K."/>
            <person name="Pangilinan J."/>
            <person name="Reynolds N."/>
            <person name="Sandor L."/>
            <person name="Smith M.E."/>
            <person name="Tsang A."/>
            <person name="Grigoriev I.V."/>
            <person name="Stajich J.E."/>
            <person name="Spatafora J.W."/>
        </authorList>
    </citation>
    <scope>NUCLEOTIDE SEQUENCE</scope>
    <source>
        <strain evidence="1">RSA 2281</strain>
    </source>
</reference>
<sequence length="176" mass="20216">MIRRILDNYQSSYLKALFVSHTNERTPWAEHILPIFKVFGTWTGLSTFLLEEDGNYTEENTLKLMECSYQCLKTEMGNAPNVSQNTYAKHPVFTMQCVDGKTPYYLHKAFINWKIVHGGNALSNCSKRLGPPSFVDTHNQSFIQITEQVVAKLDREQSDRDLVNVEDTIQSKTEMS</sequence>
<evidence type="ECO:0000313" key="1">
    <source>
        <dbReference type="EMBL" id="KAI9278963.1"/>
    </source>
</evidence>
<gene>
    <name evidence="1" type="ORF">BDA99DRAFT_531692</name>
</gene>
<dbReference type="EMBL" id="JAIXMP010000001">
    <property type="protein sequence ID" value="KAI9278963.1"/>
    <property type="molecule type" value="Genomic_DNA"/>
</dbReference>